<reference evidence="2 3" key="1">
    <citation type="submission" date="2019-07" db="EMBL/GenBank/DDBJ databases">
        <title>Draft genome assembly of a fouling barnacle, Amphibalanus amphitrite (Darwin, 1854): The first reference genome for Thecostraca.</title>
        <authorList>
            <person name="Kim W."/>
        </authorList>
    </citation>
    <scope>NUCLEOTIDE SEQUENCE [LARGE SCALE GENOMIC DNA]</scope>
    <source>
        <strain evidence="2">SNU_AA5</strain>
        <tissue evidence="2">Soma without cirri and trophi</tissue>
    </source>
</reference>
<proteinExistence type="predicted"/>
<dbReference type="AlphaFoldDB" id="A0A6A4WYK4"/>
<keyword evidence="3" id="KW-1185">Reference proteome</keyword>
<sequence>MSEPNPLCSDFCLSGTDTDPVIHARPLPGASLAPPAGLAVFTRRHSLKLSANQREEHFRRASSMRYPSGLCLQHSVIRRTYTDETATSEEFSVLERPSLLSKLLRLAVPRRQLATFSAQFPPPEWTNGDVTHLHSIGTQTAPSCGGHWPPAERSPKVS</sequence>
<protein>
    <submittedName>
        <fullName evidence="2">Uncharacterized protein</fullName>
    </submittedName>
</protein>
<evidence type="ECO:0000313" key="2">
    <source>
        <dbReference type="EMBL" id="KAF0312596.1"/>
    </source>
</evidence>
<dbReference type="Proteomes" id="UP000440578">
    <property type="component" value="Unassembled WGS sequence"/>
</dbReference>
<name>A0A6A4WYK4_AMPAM</name>
<evidence type="ECO:0000256" key="1">
    <source>
        <dbReference type="SAM" id="MobiDB-lite"/>
    </source>
</evidence>
<feature type="region of interest" description="Disordered" evidence="1">
    <location>
        <begin position="139"/>
        <end position="158"/>
    </location>
</feature>
<accession>A0A6A4WYK4</accession>
<dbReference type="EMBL" id="VIIS01000153">
    <property type="protein sequence ID" value="KAF0312596.1"/>
    <property type="molecule type" value="Genomic_DNA"/>
</dbReference>
<dbReference type="OrthoDB" id="10020110at2759"/>
<evidence type="ECO:0000313" key="3">
    <source>
        <dbReference type="Proteomes" id="UP000440578"/>
    </source>
</evidence>
<organism evidence="2 3">
    <name type="scientific">Amphibalanus amphitrite</name>
    <name type="common">Striped barnacle</name>
    <name type="synonym">Balanus amphitrite</name>
    <dbReference type="NCBI Taxonomy" id="1232801"/>
    <lineage>
        <taxon>Eukaryota</taxon>
        <taxon>Metazoa</taxon>
        <taxon>Ecdysozoa</taxon>
        <taxon>Arthropoda</taxon>
        <taxon>Crustacea</taxon>
        <taxon>Multicrustacea</taxon>
        <taxon>Cirripedia</taxon>
        <taxon>Thoracica</taxon>
        <taxon>Thoracicalcarea</taxon>
        <taxon>Balanomorpha</taxon>
        <taxon>Balanoidea</taxon>
        <taxon>Balanidae</taxon>
        <taxon>Amphibalaninae</taxon>
        <taxon>Amphibalanus</taxon>
    </lineage>
</organism>
<comment type="caution">
    <text evidence="2">The sequence shown here is derived from an EMBL/GenBank/DDBJ whole genome shotgun (WGS) entry which is preliminary data.</text>
</comment>
<gene>
    <name evidence="2" type="ORF">FJT64_016657</name>
</gene>